<gene>
    <name evidence="4" type="ORF">SCWH03_31820</name>
</gene>
<feature type="compositionally biased region" description="Low complexity" evidence="1">
    <location>
        <begin position="41"/>
        <end position="66"/>
    </location>
</feature>
<keyword evidence="5" id="KW-1185">Reference proteome</keyword>
<evidence type="ECO:0000313" key="4">
    <source>
        <dbReference type="EMBL" id="GFH36949.1"/>
    </source>
</evidence>
<sequence>MRPYVKRKHPLRRMMLAAAGTASAVALLLTLKQPITSVAGAASQAGGAPPAASAPAGSGAVPAGGSTVLGDEADTQFGPVQVELTLSGGLITGARAVKVPSTDANSRRIAEGSVPTLNQAAVAAQSAGIDTVSGATYTSQGYIRSLQSALDKAGVAAAGGGTGQGSAPGPGSGAETPGGGVPGGDAGPGGVPGGDAGPGGVPGGDAGSGGGSSASGSGDGSGDGSAPDGGTGRASGSGAAETVLGDVAGTQYGDVQVRLTVSGGRITGAEAVKTPGSDANSRRIAADAVPKLNQAAVAAQSAGIDTVSGATYTSQGYIRSLQSALDKAGL</sequence>
<keyword evidence="2" id="KW-0732">Signal</keyword>
<dbReference type="GO" id="GO:0010181">
    <property type="term" value="F:FMN binding"/>
    <property type="evidence" value="ECO:0007669"/>
    <property type="project" value="InterPro"/>
</dbReference>
<evidence type="ECO:0000259" key="3">
    <source>
        <dbReference type="SMART" id="SM00900"/>
    </source>
</evidence>
<dbReference type="SMART" id="SM00900">
    <property type="entry name" value="FMN_bind"/>
    <property type="match status" value="2"/>
</dbReference>
<evidence type="ECO:0000313" key="5">
    <source>
        <dbReference type="Proteomes" id="UP000484988"/>
    </source>
</evidence>
<feature type="compositionally biased region" description="Gly residues" evidence="1">
    <location>
        <begin position="157"/>
        <end position="235"/>
    </location>
</feature>
<organism evidence="4 5">
    <name type="scientific">Streptomyces pacificus</name>
    <dbReference type="NCBI Taxonomy" id="2705029"/>
    <lineage>
        <taxon>Bacteria</taxon>
        <taxon>Bacillati</taxon>
        <taxon>Actinomycetota</taxon>
        <taxon>Actinomycetes</taxon>
        <taxon>Kitasatosporales</taxon>
        <taxon>Streptomycetaceae</taxon>
        <taxon>Streptomyces</taxon>
    </lineage>
</organism>
<evidence type="ECO:0000256" key="1">
    <source>
        <dbReference type="SAM" id="MobiDB-lite"/>
    </source>
</evidence>
<feature type="domain" description="FMN-binding" evidence="3">
    <location>
        <begin position="76"/>
        <end position="153"/>
    </location>
</feature>
<proteinExistence type="predicted"/>
<name>A0A6A0AVH7_9ACTN</name>
<feature type="chain" id="PRO_5039511171" evidence="2">
    <location>
        <begin position="25"/>
        <end position="330"/>
    </location>
</feature>
<feature type="region of interest" description="Disordered" evidence="1">
    <location>
        <begin position="41"/>
        <end position="72"/>
    </location>
</feature>
<evidence type="ECO:0000256" key="2">
    <source>
        <dbReference type="SAM" id="SignalP"/>
    </source>
</evidence>
<accession>A0A6A0AVH7</accession>
<feature type="domain" description="FMN-binding" evidence="3">
    <location>
        <begin position="251"/>
        <end position="328"/>
    </location>
</feature>
<feature type="signal peptide" evidence="2">
    <location>
        <begin position="1"/>
        <end position="24"/>
    </location>
</feature>
<reference evidence="4 5" key="1">
    <citation type="submission" date="2020-02" db="EMBL/GenBank/DDBJ databases">
        <title>Whole Genome Shotgun Sequence of Streptomyces sp. strain CWH03.</title>
        <authorList>
            <person name="Dohra H."/>
            <person name="Kodani S."/>
            <person name="Yamamura H."/>
        </authorList>
    </citation>
    <scope>NUCLEOTIDE SEQUENCE [LARGE SCALE GENOMIC DNA]</scope>
    <source>
        <strain evidence="4 5">CWH03</strain>
    </source>
</reference>
<dbReference type="Pfam" id="PF04205">
    <property type="entry name" value="FMN_bind"/>
    <property type="match status" value="2"/>
</dbReference>
<protein>
    <submittedName>
        <fullName evidence="4">FMN-binding protein</fullName>
    </submittedName>
</protein>
<comment type="caution">
    <text evidence="4">The sequence shown here is derived from an EMBL/GenBank/DDBJ whole genome shotgun (WGS) entry which is preliminary data.</text>
</comment>
<dbReference type="Gene3D" id="3.90.1010.20">
    <property type="match status" value="2"/>
</dbReference>
<dbReference type="InterPro" id="IPR007329">
    <property type="entry name" value="FMN-bd"/>
</dbReference>
<dbReference type="AlphaFoldDB" id="A0A6A0AVH7"/>
<dbReference type="GO" id="GO:0016020">
    <property type="term" value="C:membrane"/>
    <property type="evidence" value="ECO:0007669"/>
    <property type="project" value="InterPro"/>
</dbReference>
<dbReference type="Proteomes" id="UP000484988">
    <property type="component" value="Unassembled WGS sequence"/>
</dbReference>
<dbReference type="EMBL" id="BLLG01000008">
    <property type="protein sequence ID" value="GFH36949.1"/>
    <property type="molecule type" value="Genomic_DNA"/>
</dbReference>
<feature type="region of interest" description="Disordered" evidence="1">
    <location>
        <begin position="156"/>
        <end position="238"/>
    </location>
</feature>